<dbReference type="EMBL" id="JACHON010000006">
    <property type="protein sequence ID" value="MBB6512933.1"/>
    <property type="molecule type" value="Genomic_DNA"/>
</dbReference>
<sequence>MKSWLVIGQYLPGNSFIHRLDPRTKLIIIFSFVCVLFFANHWTGYLLFTTFTIVSIVLSKVSVPFLLKGITPVWFFIVLTFFLHILITKEGEILWELGWFQVYEAGLQRSIEISWRLLILVVFTSLLTLTTAPMEITDALESLLGPLKRWNLPIHELALMMSISLRFIPTLMDETERISKAQASRGVDLKSGTLKDRMYAFIPLLIPLFIGAFKRAEDLATAMEVRGYQGGEGRTKLRALQFSNLDIIAAIGYVIVLILFIYIRQ</sequence>
<dbReference type="HAMAP" id="MF_01461">
    <property type="entry name" value="EcfT"/>
    <property type="match status" value="1"/>
</dbReference>
<evidence type="ECO:0000256" key="3">
    <source>
        <dbReference type="ARBA" id="ARBA00014042"/>
    </source>
</evidence>
<comment type="function">
    <text evidence="9">Transmembrane (T) component of an energy-coupling factor (ECF) ABC-transporter complex. Unlike classic ABC transporters this ECF transporter provides the energy necessary to transport a number of different substrates.</text>
</comment>
<keyword evidence="7 9" id="KW-1133">Transmembrane helix</keyword>
<gene>
    <name evidence="9" type="primary">ecfT</name>
    <name evidence="10" type="ORF">GGQ92_001722</name>
</gene>
<reference evidence="10 11" key="1">
    <citation type="submission" date="2020-08" db="EMBL/GenBank/DDBJ databases">
        <title>Genomic Encyclopedia of Type Strains, Phase IV (KMG-IV): sequencing the most valuable type-strain genomes for metagenomic binning, comparative biology and taxonomic classification.</title>
        <authorList>
            <person name="Goeker M."/>
        </authorList>
    </citation>
    <scope>NUCLEOTIDE SEQUENCE [LARGE SCALE GENOMIC DNA]</scope>
    <source>
        <strain evidence="10 11">DSM 11805</strain>
    </source>
</reference>
<comment type="subcellular location">
    <subcellularLocation>
        <location evidence="1 9">Cell membrane</location>
        <topology evidence="1 9">Multi-pass membrane protein</topology>
    </subcellularLocation>
</comment>
<comment type="caution">
    <text evidence="10">The sequence shown here is derived from an EMBL/GenBank/DDBJ whole genome shotgun (WGS) entry which is preliminary data.</text>
</comment>
<feature type="transmembrane region" description="Helical" evidence="9">
    <location>
        <begin position="242"/>
        <end position="263"/>
    </location>
</feature>
<keyword evidence="4 9" id="KW-0813">Transport</keyword>
<dbReference type="GO" id="GO:0022857">
    <property type="term" value="F:transmembrane transporter activity"/>
    <property type="evidence" value="ECO:0007669"/>
    <property type="project" value="UniProtKB-UniRule"/>
</dbReference>
<comment type="similarity">
    <text evidence="2 9">Belongs to the energy-coupling factor EcfT family.</text>
</comment>
<accession>A0A841RMT1</accession>
<evidence type="ECO:0000256" key="6">
    <source>
        <dbReference type="ARBA" id="ARBA00022692"/>
    </source>
</evidence>
<name>A0A841RMT1_9BACI</name>
<keyword evidence="8 9" id="KW-0472">Membrane</keyword>
<protein>
    <recommendedName>
        <fullName evidence="3 9">Energy-coupling factor transporter transmembrane protein EcfT</fullName>
        <shortName evidence="9">ECF transporter T component EcfT</shortName>
    </recommendedName>
</protein>
<feature type="transmembrane region" description="Helical" evidence="9">
    <location>
        <begin position="26"/>
        <end position="59"/>
    </location>
</feature>
<evidence type="ECO:0000313" key="10">
    <source>
        <dbReference type="EMBL" id="MBB6512933.1"/>
    </source>
</evidence>
<dbReference type="Pfam" id="PF02361">
    <property type="entry name" value="CbiQ"/>
    <property type="match status" value="1"/>
</dbReference>
<feature type="transmembrane region" description="Helical" evidence="9">
    <location>
        <begin position="65"/>
        <end position="87"/>
    </location>
</feature>
<keyword evidence="11" id="KW-1185">Reference proteome</keyword>
<dbReference type="RefSeq" id="WP_184247146.1">
    <property type="nucleotide sequence ID" value="NZ_BAAACU010000042.1"/>
</dbReference>
<feature type="transmembrane region" description="Helical" evidence="9">
    <location>
        <begin position="198"/>
        <end position="216"/>
    </location>
</feature>
<dbReference type="Proteomes" id="UP000572212">
    <property type="component" value="Unassembled WGS sequence"/>
</dbReference>
<dbReference type="PANTHER" id="PTHR33514:SF13">
    <property type="entry name" value="PROTEIN ABCI12, CHLOROPLASTIC"/>
    <property type="match status" value="1"/>
</dbReference>
<evidence type="ECO:0000256" key="8">
    <source>
        <dbReference type="ARBA" id="ARBA00023136"/>
    </source>
</evidence>
<organism evidence="10 11">
    <name type="scientific">Gracilibacillus halotolerans</name>
    <dbReference type="NCBI Taxonomy" id="74386"/>
    <lineage>
        <taxon>Bacteria</taxon>
        <taxon>Bacillati</taxon>
        <taxon>Bacillota</taxon>
        <taxon>Bacilli</taxon>
        <taxon>Bacillales</taxon>
        <taxon>Bacillaceae</taxon>
        <taxon>Gracilibacillus</taxon>
    </lineage>
</organism>
<dbReference type="InterPro" id="IPR003339">
    <property type="entry name" value="ABC/ECF_trnsptr_transmembrane"/>
</dbReference>
<proteinExistence type="inferred from homology"/>
<evidence type="ECO:0000256" key="9">
    <source>
        <dbReference type="HAMAP-Rule" id="MF_01461"/>
    </source>
</evidence>
<comment type="subunit">
    <text evidence="9">Forms a stable energy-coupling factor (ECF) transporter complex composed of 2 membrane-embedded substrate-binding proteins (S component), 2 ATP-binding proteins (A component) and 2 transmembrane proteins (T component).</text>
</comment>
<evidence type="ECO:0000256" key="4">
    <source>
        <dbReference type="ARBA" id="ARBA00022448"/>
    </source>
</evidence>
<keyword evidence="5 9" id="KW-1003">Cell membrane</keyword>
<evidence type="ECO:0000256" key="1">
    <source>
        <dbReference type="ARBA" id="ARBA00004651"/>
    </source>
</evidence>
<dbReference type="PANTHER" id="PTHR33514">
    <property type="entry name" value="PROTEIN ABCI12, CHLOROPLASTIC"/>
    <property type="match status" value="1"/>
</dbReference>
<dbReference type="InterPro" id="IPR024919">
    <property type="entry name" value="EcfT"/>
</dbReference>
<keyword evidence="6 9" id="KW-0812">Transmembrane</keyword>
<feature type="transmembrane region" description="Helical" evidence="9">
    <location>
        <begin position="117"/>
        <end position="134"/>
    </location>
</feature>
<dbReference type="CDD" id="cd16914">
    <property type="entry name" value="EcfT"/>
    <property type="match status" value="1"/>
</dbReference>
<dbReference type="GO" id="GO:0005886">
    <property type="term" value="C:plasma membrane"/>
    <property type="evidence" value="ECO:0007669"/>
    <property type="project" value="UniProtKB-SubCell"/>
</dbReference>
<evidence type="ECO:0000313" key="11">
    <source>
        <dbReference type="Proteomes" id="UP000572212"/>
    </source>
</evidence>
<evidence type="ECO:0000256" key="2">
    <source>
        <dbReference type="ARBA" id="ARBA00005660"/>
    </source>
</evidence>
<evidence type="ECO:0000256" key="7">
    <source>
        <dbReference type="ARBA" id="ARBA00022989"/>
    </source>
</evidence>
<dbReference type="AlphaFoldDB" id="A0A841RMT1"/>
<evidence type="ECO:0000256" key="5">
    <source>
        <dbReference type="ARBA" id="ARBA00022475"/>
    </source>
</evidence>